<evidence type="ECO:0000313" key="3">
    <source>
        <dbReference type="Proteomes" id="UP000235388"/>
    </source>
</evidence>
<dbReference type="Proteomes" id="UP000235388">
    <property type="component" value="Unassembled WGS sequence"/>
</dbReference>
<feature type="region of interest" description="Disordered" evidence="1">
    <location>
        <begin position="1"/>
        <end position="24"/>
    </location>
</feature>
<comment type="caution">
    <text evidence="2">The sequence shown here is derived from an EMBL/GenBank/DDBJ whole genome shotgun (WGS) entry which is preliminary data.</text>
</comment>
<protein>
    <submittedName>
        <fullName evidence="2">Uncharacterized protein</fullName>
    </submittedName>
</protein>
<gene>
    <name evidence="2" type="ORF">PCANC_28304</name>
</gene>
<evidence type="ECO:0000256" key="1">
    <source>
        <dbReference type="SAM" id="MobiDB-lite"/>
    </source>
</evidence>
<sequence length="69" mass="7663">MGDPPVPTPTPQTPTKPALRRSPRTAAHHMQLNNFSNERLVIEEEDSMDATLADCTNKDVADLPLYNTM</sequence>
<organism evidence="2 3">
    <name type="scientific">Puccinia coronata f. sp. avenae</name>
    <dbReference type="NCBI Taxonomy" id="200324"/>
    <lineage>
        <taxon>Eukaryota</taxon>
        <taxon>Fungi</taxon>
        <taxon>Dikarya</taxon>
        <taxon>Basidiomycota</taxon>
        <taxon>Pucciniomycotina</taxon>
        <taxon>Pucciniomycetes</taxon>
        <taxon>Pucciniales</taxon>
        <taxon>Pucciniaceae</taxon>
        <taxon>Puccinia</taxon>
    </lineage>
</organism>
<accession>A0A2N5RWH6</accession>
<dbReference type="AlphaFoldDB" id="A0A2N5RWH6"/>
<evidence type="ECO:0000313" key="2">
    <source>
        <dbReference type="EMBL" id="PLW05338.1"/>
    </source>
</evidence>
<reference evidence="2 3" key="1">
    <citation type="submission" date="2017-11" db="EMBL/GenBank/DDBJ databases">
        <title>De novo assembly and phasing of dikaryotic genomes from two isolates of Puccinia coronata f. sp. avenae, the causal agent of oat crown rust.</title>
        <authorList>
            <person name="Miller M.E."/>
            <person name="Zhang Y."/>
            <person name="Omidvar V."/>
            <person name="Sperschneider J."/>
            <person name="Schwessinger B."/>
            <person name="Raley C."/>
            <person name="Palmer J.M."/>
            <person name="Garnica D."/>
            <person name="Upadhyaya N."/>
            <person name="Rathjen J."/>
            <person name="Taylor J.M."/>
            <person name="Park R.F."/>
            <person name="Dodds P.N."/>
            <person name="Hirsch C.D."/>
            <person name="Kianian S.F."/>
            <person name="Figueroa M."/>
        </authorList>
    </citation>
    <scope>NUCLEOTIDE SEQUENCE [LARGE SCALE GENOMIC DNA]</scope>
    <source>
        <strain evidence="2">12NC29</strain>
    </source>
</reference>
<dbReference type="EMBL" id="PGCJ01001453">
    <property type="protein sequence ID" value="PLW05338.1"/>
    <property type="molecule type" value="Genomic_DNA"/>
</dbReference>
<keyword evidence="3" id="KW-1185">Reference proteome</keyword>
<name>A0A2N5RWH6_9BASI</name>
<proteinExistence type="predicted"/>
<feature type="compositionally biased region" description="Pro residues" evidence="1">
    <location>
        <begin position="1"/>
        <end position="14"/>
    </location>
</feature>